<accession>A0ABX8L013</accession>
<gene>
    <name evidence="1" type="ORF">I6L55_05075</name>
</gene>
<evidence type="ECO:0000313" key="1">
    <source>
        <dbReference type="EMBL" id="QXB19436.1"/>
    </source>
</evidence>
<dbReference type="Proteomes" id="UP000683520">
    <property type="component" value="Chromosome"/>
</dbReference>
<dbReference type="RefSeq" id="WP_070421987.1">
    <property type="nucleotide sequence ID" value="NZ_CP047198.1"/>
</dbReference>
<name>A0ABX8L013_9CORY</name>
<dbReference type="GeneID" id="92749555"/>
<sequence>MTTAIEPMFRNQRTNDPHASGAQAIRDIYWGMFRMYAYEGHVEDDFYMIYLDCHFLDVAAACGLAECGLHRLRGCSGRLLRDF</sequence>
<evidence type="ECO:0000313" key="2">
    <source>
        <dbReference type="Proteomes" id="UP000683520"/>
    </source>
</evidence>
<keyword evidence="2" id="KW-1185">Reference proteome</keyword>
<organism evidence="1 2">
    <name type="scientific">Corynebacterium coyleae</name>
    <dbReference type="NCBI Taxonomy" id="53374"/>
    <lineage>
        <taxon>Bacteria</taxon>
        <taxon>Bacillati</taxon>
        <taxon>Actinomycetota</taxon>
        <taxon>Actinomycetes</taxon>
        <taxon>Mycobacteriales</taxon>
        <taxon>Corynebacteriaceae</taxon>
        <taxon>Corynebacterium</taxon>
    </lineage>
</organism>
<dbReference type="EMBL" id="CP077302">
    <property type="protein sequence ID" value="QXB19436.1"/>
    <property type="molecule type" value="Genomic_DNA"/>
</dbReference>
<proteinExistence type="predicted"/>
<protein>
    <submittedName>
        <fullName evidence="1">Uncharacterized protein</fullName>
    </submittedName>
</protein>
<reference evidence="1 2" key="1">
    <citation type="submission" date="2021-06" db="EMBL/GenBank/DDBJ databases">
        <title>FDA dAtabase for Regulatory Grade micrObial Sequences (FDA-ARGOS): Supporting development and validation of Infectious Disease Dx tests.</title>
        <authorList>
            <person name="Sproer C."/>
            <person name="Gronow S."/>
            <person name="Severitt S."/>
            <person name="Schroder I."/>
            <person name="Tallon L."/>
            <person name="Sadzewicz L."/>
            <person name="Zhao X."/>
            <person name="Boylan J."/>
            <person name="Ott S."/>
            <person name="Bowen H."/>
            <person name="Vavikolanu K."/>
            <person name="Mehta A."/>
            <person name="Aluvathingal J."/>
            <person name="Nadendla S."/>
            <person name="Lowell S."/>
            <person name="Myers T."/>
            <person name="Yan Y."/>
        </authorList>
    </citation>
    <scope>NUCLEOTIDE SEQUENCE [LARGE SCALE GENOMIC DNA]</scope>
    <source>
        <strain evidence="1 2">FDAARGOS 1425</strain>
    </source>
</reference>